<dbReference type="InterPro" id="IPR046867">
    <property type="entry name" value="AldOxase/xan_DH_MoCoBD2"/>
</dbReference>
<sequence>MRIFFCRLSLHFGPTDEALLSIRLPFCGRREFQFGFQAGPSREDDIAIVNAGMLVRFFEWRLRSGRVRYRLFGGVAPVTRVATGAAEADRPALVGGAPLSRGVCRRLDAEFPAQYRKSLCTSFLSAFYIGSVPNLLREGSTRKGRRGRRRFGGGAFAAATRGWARCCSSGQPPGQLREGPGWQAGAARLRDRNDLPPSLGEVFRLPGVQPARRRPPGEHRRHRPPGPGPRSPLASRPARRPPEITMYGIDLSDDRIFATPRFDSTARRRCYREGSYFPEKLCAGGSVGAMWMCSGLRRDGALHCGRGPRPASKFALWPALNAIGGGFGGKEYRSIGTAAVPPWLPYRFWRARALRAGQGGRYDDHRDRHPAMIRLGVNKERPGGGPEGGLLPERWLLRRHLLLRLRVHHPAYGELLQPWRGGHSLPTLPHQHSVEHCLSRLRRPAGDDRHRDDHVAPGVGLRPHRRAIRELNFFRNGDVSIYGHAYEDECLALADYEARKAEVDRFNSSQSYRKRGLHITPLCYGIGFGRSFLQQAGALVNVYLDGSVLITHGGVEMGQGLHTKLLQVAARVLDLPIERLYISETATDKVPNTIRDRLLPYMHSEPKAGWDSWVNAAYMDGGRPYNYYTFGAACSEVEIDLLTGDHVTRRSDIVMDLGASLNPAVDIGQIEGAFRASAAHQGPGAYKIPGFGDIPEEFNVQLLRGSLCKFPRAVYSSKGVGEPPICLAASVFMAIRDAVAAARRQHQGEDSDAGGSGFRFDAPPPASESGWAAQMTLLTPSAPFCRERCAMGAEAIPSDWATTQRRLGCPMRVLRLQGIRKAFI</sequence>
<evidence type="ECO:0000259" key="2">
    <source>
        <dbReference type="Pfam" id="PF20256"/>
    </source>
</evidence>
<dbReference type="Pfam" id="PF20256">
    <property type="entry name" value="MoCoBD_2"/>
    <property type="match status" value="2"/>
</dbReference>
<dbReference type="InterPro" id="IPR036683">
    <property type="entry name" value="CO_DH_flav_C_dom_sf"/>
</dbReference>
<proteinExistence type="predicted"/>
<name>A0A1I8FGI6_9PLAT</name>
<accession>A0A1I8FGI6</accession>
<dbReference type="GO" id="GO:0016491">
    <property type="term" value="F:oxidoreductase activity"/>
    <property type="evidence" value="ECO:0007669"/>
    <property type="project" value="InterPro"/>
</dbReference>
<dbReference type="InterPro" id="IPR016208">
    <property type="entry name" value="Ald_Oxase/xanthine_DH-like"/>
</dbReference>
<dbReference type="Proteomes" id="UP000095280">
    <property type="component" value="Unplaced"/>
</dbReference>
<dbReference type="Gene3D" id="3.30.390.50">
    <property type="entry name" value="CO dehydrogenase flavoprotein, C-terminal domain"/>
    <property type="match status" value="1"/>
</dbReference>
<dbReference type="SUPFAM" id="SSF56003">
    <property type="entry name" value="Molybdenum cofactor-binding domain"/>
    <property type="match status" value="1"/>
</dbReference>
<feature type="compositionally biased region" description="Basic residues" evidence="1">
    <location>
        <begin position="211"/>
        <end position="224"/>
    </location>
</feature>
<evidence type="ECO:0000256" key="1">
    <source>
        <dbReference type="SAM" id="MobiDB-lite"/>
    </source>
</evidence>
<feature type="region of interest" description="Disordered" evidence="1">
    <location>
        <begin position="743"/>
        <end position="767"/>
    </location>
</feature>
<keyword evidence="3" id="KW-1185">Reference proteome</keyword>
<dbReference type="InterPro" id="IPR037165">
    <property type="entry name" value="AldOxase/xan_DH_Mopterin-bd_sf"/>
</dbReference>
<dbReference type="GO" id="GO:0005506">
    <property type="term" value="F:iron ion binding"/>
    <property type="evidence" value="ECO:0007669"/>
    <property type="project" value="InterPro"/>
</dbReference>
<protein>
    <submittedName>
        <fullName evidence="4">Ald_Xan_dh_C2 domain-containing protein</fullName>
    </submittedName>
</protein>
<dbReference type="SUPFAM" id="SSF55447">
    <property type="entry name" value="CO dehydrogenase flavoprotein C-terminal domain-like"/>
    <property type="match status" value="1"/>
</dbReference>
<reference evidence="4" key="1">
    <citation type="submission" date="2016-11" db="UniProtKB">
        <authorList>
            <consortium name="WormBaseParasite"/>
        </authorList>
    </citation>
    <scope>IDENTIFICATION</scope>
</reference>
<feature type="domain" description="Aldehyde oxidase/xanthine dehydrogenase second molybdopterin binding" evidence="2">
    <location>
        <begin position="620"/>
        <end position="674"/>
    </location>
</feature>
<dbReference type="Gene3D" id="3.30.365.10">
    <property type="entry name" value="Aldehyde oxidase/xanthine dehydrogenase, molybdopterin binding domain"/>
    <property type="match status" value="4"/>
</dbReference>
<evidence type="ECO:0000313" key="3">
    <source>
        <dbReference type="Proteomes" id="UP000095280"/>
    </source>
</evidence>
<dbReference type="WBParaSite" id="maker-unitig_33082-snap-gene-0.2-mRNA-1">
    <property type="protein sequence ID" value="maker-unitig_33082-snap-gene-0.2-mRNA-1"/>
    <property type="gene ID" value="maker-unitig_33082-snap-gene-0.2"/>
</dbReference>
<dbReference type="PANTHER" id="PTHR45444:SF3">
    <property type="entry name" value="XANTHINE DEHYDROGENASE"/>
    <property type="match status" value="1"/>
</dbReference>
<dbReference type="PANTHER" id="PTHR45444">
    <property type="entry name" value="XANTHINE DEHYDROGENASE"/>
    <property type="match status" value="1"/>
</dbReference>
<evidence type="ECO:0000313" key="4">
    <source>
        <dbReference type="WBParaSite" id="maker-unitig_33082-snap-gene-0.2-mRNA-1"/>
    </source>
</evidence>
<organism evidence="3 4">
    <name type="scientific">Macrostomum lignano</name>
    <dbReference type="NCBI Taxonomy" id="282301"/>
    <lineage>
        <taxon>Eukaryota</taxon>
        <taxon>Metazoa</taxon>
        <taxon>Spiralia</taxon>
        <taxon>Lophotrochozoa</taxon>
        <taxon>Platyhelminthes</taxon>
        <taxon>Rhabditophora</taxon>
        <taxon>Macrostomorpha</taxon>
        <taxon>Macrostomida</taxon>
        <taxon>Macrostomidae</taxon>
        <taxon>Macrostomum</taxon>
    </lineage>
</organism>
<feature type="domain" description="Aldehyde oxidase/xanthine dehydrogenase second molybdopterin binding" evidence="2">
    <location>
        <begin position="490"/>
        <end position="594"/>
    </location>
</feature>
<dbReference type="AlphaFoldDB" id="A0A1I8FGI6"/>
<feature type="region of interest" description="Disordered" evidence="1">
    <location>
        <begin position="191"/>
        <end position="240"/>
    </location>
</feature>